<proteinExistence type="predicted"/>
<evidence type="ECO:0000256" key="1">
    <source>
        <dbReference type="SAM" id="MobiDB-lite"/>
    </source>
</evidence>
<keyword evidence="2" id="KW-0255">Endonuclease</keyword>
<accession>A0A7W8MAN2</accession>
<evidence type="ECO:0000313" key="3">
    <source>
        <dbReference type="Proteomes" id="UP000532440"/>
    </source>
</evidence>
<gene>
    <name evidence="2" type="ORF">HNQ70_003327</name>
</gene>
<keyword evidence="3" id="KW-1185">Reference proteome</keyword>
<dbReference type="AlphaFoldDB" id="A0A7W8MAN2"/>
<keyword evidence="2" id="KW-0540">Nuclease</keyword>
<sequence>MSEADVSEAIDSLERARAGAVPPLRPQPALQPDARGSRRREPFWRVPDAVKAAVWQRDDHTCRYCGFRSLRYQEVLVGGGNARDPDQMATVCLFCHQCLHLDEAAAMRSGVLVWLPEVPQTELHWMVRELYLALITQRAGERARRVLDALMARREPARQRLGSDHPAELAQRMRGSGGTVDDAVLAGLRLLPLDRRIVRVDELEFNQFPQVLAYWRSPSGPLAAATGARAEFSWLWRLEGILLPDAPGEASAGDEAAPADPRQQSPSHAELAARLLGDAATFFRKVGEQNPALAQQMKTSADVYDQVAALLRSDPMDSLDLPGAAGDPAAQLRGRQTVAALGVRLLEDSASFFESVGMQNAPLAEQMADNARVYRELAARLREDPLGVLELD</sequence>
<dbReference type="RefSeq" id="WP_183970006.1">
    <property type="nucleotide sequence ID" value="NZ_BAABEW010000024.1"/>
</dbReference>
<comment type="caution">
    <text evidence="2">The sequence shown here is derived from an EMBL/GenBank/DDBJ whole genome shotgun (WGS) entry which is preliminary data.</text>
</comment>
<evidence type="ECO:0000313" key="2">
    <source>
        <dbReference type="EMBL" id="MBB5273299.1"/>
    </source>
</evidence>
<name>A0A7W8MAN2_9BURK</name>
<protein>
    <submittedName>
        <fullName evidence="2">5-methylcytosine-specific restriction endonuclease McrA</fullName>
    </submittedName>
</protein>
<organism evidence="2 3">
    <name type="scientific">Quisquiliibacterium transsilvanicum</name>
    <dbReference type="NCBI Taxonomy" id="1549638"/>
    <lineage>
        <taxon>Bacteria</taxon>
        <taxon>Pseudomonadati</taxon>
        <taxon>Pseudomonadota</taxon>
        <taxon>Betaproteobacteria</taxon>
        <taxon>Burkholderiales</taxon>
        <taxon>Burkholderiaceae</taxon>
        <taxon>Quisquiliibacterium</taxon>
    </lineage>
</organism>
<dbReference type="CDD" id="cd00085">
    <property type="entry name" value="HNHc"/>
    <property type="match status" value="1"/>
</dbReference>
<dbReference type="InterPro" id="IPR003615">
    <property type="entry name" value="HNH_nuc"/>
</dbReference>
<dbReference type="Proteomes" id="UP000532440">
    <property type="component" value="Unassembled WGS sequence"/>
</dbReference>
<dbReference type="EMBL" id="JACHGB010000006">
    <property type="protein sequence ID" value="MBB5273299.1"/>
    <property type="molecule type" value="Genomic_DNA"/>
</dbReference>
<reference evidence="2 3" key="1">
    <citation type="submission" date="2020-08" db="EMBL/GenBank/DDBJ databases">
        <title>Genomic Encyclopedia of Type Strains, Phase IV (KMG-IV): sequencing the most valuable type-strain genomes for metagenomic binning, comparative biology and taxonomic classification.</title>
        <authorList>
            <person name="Goeker M."/>
        </authorList>
    </citation>
    <scope>NUCLEOTIDE SEQUENCE [LARGE SCALE GENOMIC DNA]</scope>
    <source>
        <strain evidence="2 3">DSM 29781</strain>
    </source>
</reference>
<keyword evidence="2" id="KW-0378">Hydrolase</keyword>
<feature type="region of interest" description="Disordered" evidence="1">
    <location>
        <begin position="1"/>
        <end position="38"/>
    </location>
</feature>
<dbReference type="GO" id="GO:0004519">
    <property type="term" value="F:endonuclease activity"/>
    <property type="evidence" value="ECO:0007669"/>
    <property type="project" value="UniProtKB-KW"/>
</dbReference>
<feature type="region of interest" description="Disordered" evidence="1">
    <location>
        <begin position="247"/>
        <end position="268"/>
    </location>
</feature>